<dbReference type="PROSITE" id="PS51186">
    <property type="entry name" value="GNAT"/>
    <property type="match status" value="1"/>
</dbReference>
<dbReference type="OrthoDB" id="9801669at2"/>
<dbReference type="EMBL" id="BFBR01000001">
    <property type="protein sequence ID" value="GBF56358.1"/>
    <property type="molecule type" value="Genomic_DNA"/>
</dbReference>
<evidence type="ECO:0000256" key="1">
    <source>
        <dbReference type="ARBA" id="ARBA00022679"/>
    </source>
</evidence>
<dbReference type="Gene3D" id="3.40.630.30">
    <property type="match status" value="1"/>
</dbReference>
<dbReference type="AlphaFoldDB" id="A0A2P2E5M3"/>
<dbReference type="PANTHER" id="PTHR43792:SF8">
    <property type="entry name" value="[RIBOSOMAL PROTEIN US5]-ALANINE N-ACETYLTRANSFERASE"/>
    <property type="match status" value="1"/>
</dbReference>
<dbReference type="SUPFAM" id="SSF55729">
    <property type="entry name" value="Acyl-CoA N-acyltransferases (Nat)"/>
    <property type="match status" value="1"/>
</dbReference>
<dbReference type="PANTHER" id="PTHR43792">
    <property type="entry name" value="GNAT FAMILY, PUTATIVE (AFU_ORTHOLOGUE AFUA_3G00765)-RELATED-RELATED"/>
    <property type="match status" value="1"/>
</dbReference>
<keyword evidence="1 5" id="KW-0808">Transferase</keyword>
<dbReference type="RefSeq" id="WP_108983258.1">
    <property type="nucleotide sequence ID" value="NZ_BFBR01000001.1"/>
</dbReference>
<protein>
    <submittedName>
        <fullName evidence="5">Putative ribosomal N-acetyltransferase YdaF</fullName>
    </submittedName>
</protein>
<organism evidence="5 6">
    <name type="scientific">Candidatus Phycosocius bacilliformis</name>
    <dbReference type="NCBI Taxonomy" id="1445552"/>
    <lineage>
        <taxon>Bacteria</taxon>
        <taxon>Pseudomonadati</taxon>
        <taxon>Pseudomonadota</taxon>
        <taxon>Alphaproteobacteria</taxon>
        <taxon>Caulobacterales</taxon>
        <taxon>Caulobacterales incertae sedis</taxon>
        <taxon>Candidatus Phycosocius</taxon>
    </lineage>
</organism>
<evidence type="ECO:0000313" key="6">
    <source>
        <dbReference type="Proteomes" id="UP000245086"/>
    </source>
</evidence>
<evidence type="ECO:0000259" key="4">
    <source>
        <dbReference type="PROSITE" id="PS51186"/>
    </source>
</evidence>
<evidence type="ECO:0000256" key="2">
    <source>
        <dbReference type="ARBA" id="ARBA00023315"/>
    </source>
</evidence>
<dbReference type="Pfam" id="PF13302">
    <property type="entry name" value="Acetyltransf_3"/>
    <property type="match status" value="1"/>
</dbReference>
<sequence length="199" mass="22520">MFLNLVNQAESKLRLEGEGVYLREATKADYQAWAELRAASRDWLVPWEPEWRVDELSRACYLWRLQGWRHDMKLGMAAPFLVFRSRDDALVGGVNISNIRRGVAQDCTIGYWVGAPFARQGLTRAAVRAVVAYAFGPLGLHRVQAACVPTNQRSRGLLKSLGFREEGLARSYLKINGAWMDHVLYAILAEEFHEGLLKA</sequence>
<proteinExistence type="inferred from homology"/>
<gene>
    <name evidence="5" type="primary">ydaF</name>
    <name evidence="5" type="ORF">PbB2_00013</name>
</gene>
<keyword evidence="2" id="KW-0012">Acyltransferase</keyword>
<accession>A0A2P2E5M3</accession>
<comment type="caution">
    <text evidence="5">The sequence shown here is derived from an EMBL/GenBank/DDBJ whole genome shotgun (WGS) entry which is preliminary data.</text>
</comment>
<dbReference type="Proteomes" id="UP000245086">
    <property type="component" value="Unassembled WGS sequence"/>
</dbReference>
<evidence type="ECO:0000256" key="3">
    <source>
        <dbReference type="ARBA" id="ARBA00038502"/>
    </source>
</evidence>
<name>A0A2P2E5M3_9PROT</name>
<reference evidence="5 6" key="1">
    <citation type="journal article" date="2018" name="Genome Announc.">
        <title>Draft Genome Sequence of "Candidatus Phycosocius bacilliformis," an Alphaproteobacterial Ectosymbiont of the Hydrocarbon-Producing Green Alga Botryococcus braunii.</title>
        <authorList>
            <person name="Tanabe Y."/>
            <person name="Yamaguchi H."/>
            <person name="Watanabe M.M."/>
        </authorList>
    </citation>
    <scope>NUCLEOTIDE SEQUENCE [LARGE SCALE GENOMIC DNA]</scope>
    <source>
        <strain evidence="5 6">BOTRYCO-2</strain>
    </source>
</reference>
<evidence type="ECO:0000313" key="5">
    <source>
        <dbReference type="EMBL" id="GBF56358.1"/>
    </source>
</evidence>
<dbReference type="InterPro" id="IPR051531">
    <property type="entry name" value="N-acetyltransferase"/>
</dbReference>
<dbReference type="GO" id="GO:0005737">
    <property type="term" value="C:cytoplasm"/>
    <property type="evidence" value="ECO:0007669"/>
    <property type="project" value="TreeGrafter"/>
</dbReference>
<dbReference type="InterPro" id="IPR000182">
    <property type="entry name" value="GNAT_dom"/>
</dbReference>
<dbReference type="InterPro" id="IPR016181">
    <property type="entry name" value="Acyl_CoA_acyltransferase"/>
</dbReference>
<keyword evidence="6" id="KW-1185">Reference proteome</keyword>
<feature type="domain" description="N-acetyltransferase" evidence="4">
    <location>
        <begin position="20"/>
        <end position="190"/>
    </location>
</feature>
<dbReference type="GO" id="GO:0008999">
    <property type="term" value="F:protein-N-terminal-alanine acetyltransferase activity"/>
    <property type="evidence" value="ECO:0007669"/>
    <property type="project" value="TreeGrafter"/>
</dbReference>
<comment type="similarity">
    <text evidence="3">Belongs to the acetyltransferase family. RimJ subfamily.</text>
</comment>